<dbReference type="PROSITE" id="PS51318">
    <property type="entry name" value="TAT"/>
    <property type="match status" value="1"/>
</dbReference>
<evidence type="ECO:0000259" key="1">
    <source>
        <dbReference type="Pfam" id="PF13349"/>
    </source>
</evidence>
<accession>A0ABD6BGI8</accession>
<name>A0ABD6BGI8_9EURY</name>
<dbReference type="InterPro" id="IPR025164">
    <property type="entry name" value="Toastrack_DUF4097"/>
</dbReference>
<dbReference type="Proteomes" id="UP001597076">
    <property type="component" value="Unassembled WGS sequence"/>
</dbReference>
<keyword evidence="3" id="KW-1185">Reference proteome</keyword>
<dbReference type="AlphaFoldDB" id="A0ABD6BGI8"/>
<sequence length="275" mass="28115">MRRDVSRRQLLAGGSLGALGVLAGCIATGRSATATETETYETNALSALSLVTVNGSITVDGDQGDAIEVRAHKAAPTEDALESVTLASSRSDGHLTLETDSETSAFLFGPEPKVDLEVTVPAEIRLARAETTNGDIEIRNTTGELVSEATNGRLDVEGVDGGLSAETTNGEIHAAGVSGDVVTDTTNGDIDVALADDGGDLTAESTNGEITVRAPASLDATVSISTTNGDVSVDGFGQSNVSGDSSLEMTLGEGTRRIRVETTNSDVTLRSTDAS</sequence>
<organism evidence="2 3">
    <name type="scientific">Haloarchaeobius amylolyticus</name>
    <dbReference type="NCBI Taxonomy" id="1198296"/>
    <lineage>
        <taxon>Archaea</taxon>
        <taxon>Methanobacteriati</taxon>
        <taxon>Methanobacteriota</taxon>
        <taxon>Stenosarchaea group</taxon>
        <taxon>Halobacteria</taxon>
        <taxon>Halobacteriales</taxon>
        <taxon>Halorubellaceae</taxon>
        <taxon>Haloarchaeobius</taxon>
    </lineage>
</organism>
<dbReference type="Pfam" id="PF13349">
    <property type="entry name" value="DUF4097"/>
    <property type="match status" value="1"/>
</dbReference>
<evidence type="ECO:0000313" key="3">
    <source>
        <dbReference type="Proteomes" id="UP001597076"/>
    </source>
</evidence>
<gene>
    <name evidence="2" type="ORF">ACFR99_10095</name>
</gene>
<comment type="caution">
    <text evidence="2">The sequence shown here is derived from an EMBL/GenBank/DDBJ whole genome shotgun (WGS) entry which is preliminary data.</text>
</comment>
<protein>
    <submittedName>
        <fullName evidence="2">DUF4097 domain-containing protein</fullName>
    </submittedName>
</protein>
<evidence type="ECO:0000313" key="2">
    <source>
        <dbReference type="EMBL" id="MFD1563899.1"/>
    </source>
</evidence>
<proteinExistence type="predicted"/>
<dbReference type="PROSITE" id="PS51257">
    <property type="entry name" value="PROKAR_LIPOPROTEIN"/>
    <property type="match status" value="1"/>
</dbReference>
<dbReference type="RefSeq" id="WP_390286893.1">
    <property type="nucleotide sequence ID" value="NZ_JBHUDI010000005.1"/>
</dbReference>
<dbReference type="InterPro" id="IPR006311">
    <property type="entry name" value="TAT_signal"/>
</dbReference>
<reference evidence="2 3" key="1">
    <citation type="journal article" date="2019" name="Int. J. Syst. Evol. Microbiol.">
        <title>The Global Catalogue of Microorganisms (GCM) 10K type strain sequencing project: providing services to taxonomists for standard genome sequencing and annotation.</title>
        <authorList>
            <consortium name="The Broad Institute Genomics Platform"/>
            <consortium name="The Broad Institute Genome Sequencing Center for Infectious Disease"/>
            <person name="Wu L."/>
            <person name="Ma J."/>
        </authorList>
    </citation>
    <scope>NUCLEOTIDE SEQUENCE [LARGE SCALE GENOMIC DNA]</scope>
    <source>
        <strain evidence="2 3">CGMCC 1.12230</strain>
    </source>
</reference>
<dbReference type="EMBL" id="JBHUDI010000005">
    <property type="protein sequence ID" value="MFD1563899.1"/>
    <property type="molecule type" value="Genomic_DNA"/>
</dbReference>
<feature type="domain" description="DUF4097" evidence="1">
    <location>
        <begin position="129"/>
        <end position="269"/>
    </location>
</feature>